<evidence type="ECO:0000256" key="1">
    <source>
        <dbReference type="ARBA" id="ARBA00022448"/>
    </source>
</evidence>
<evidence type="ECO:0000256" key="3">
    <source>
        <dbReference type="ARBA" id="ARBA00022741"/>
    </source>
</evidence>
<dbReference type="PANTHER" id="PTHR19229">
    <property type="entry name" value="ATP-BINDING CASSETTE TRANSPORTER SUBFAMILY A ABCA"/>
    <property type="match status" value="1"/>
</dbReference>
<dbReference type="VEuPathDB" id="GiardiaDB:GL50581_2316"/>
<dbReference type="GO" id="GO:0016887">
    <property type="term" value="F:ATP hydrolysis activity"/>
    <property type="evidence" value="ECO:0007669"/>
    <property type="project" value="InterPro"/>
</dbReference>
<name>C6LU67_GIAIB</name>
<gene>
    <name evidence="7" type="ORF">GL50581_2316</name>
</gene>
<keyword evidence="3" id="KW-0547">Nucleotide-binding</keyword>
<dbReference type="GO" id="GO:0005319">
    <property type="term" value="F:lipid transporter activity"/>
    <property type="evidence" value="ECO:0007669"/>
    <property type="project" value="TreeGrafter"/>
</dbReference>
<feature type="transmembrane region" description="Helical" evidence="5">
    <location>
        <begin position="368"/>
        <end position="387"/>
    </location>
</feature>
<dbReference type="Pfam" id="PF00005">
    <property type="entry name" value="ABC_tran"/>
    <property type="match status" value="1"/>
</dbReference>
<reference evidence="7 8" key="1">
    <citation type="journal article" date="2009" name="PLoS Pathog.">
        <title>Draft genome sequencing of giardia intestinalis assemblage B isolate GS: is human giardiasis caused by two different species?</title>
        <authorList>
            <person name="Franzen O."/>
            <person name="Jerlstrom-Hultqvist J."/>
            <person name="Castro E."/>
            <person name="Sherwood E."/>
            <person name="Ankarklev J."/>
            <person name="Reiner D.S."/>
            <person name="Palm D."/>
            <person name="Andersson J.O."/>
            <person name="Andersson B."/>
            <person name="Svard S.G."/>
        </authorList>
    </citation>
    <scope>NUCLEOTIDE SEQUENCE [LARGE SCALE GENOMIC DNA]</scope>
    <source>
        <strain evidence="8">ATCC 50581 / GS clone H7</strain>
    </source>
</reference>
<dbReference type="OMA" id="NDHANGM"/>
<dbReference type="InterPro" id="IPR026082">
    <property type="entry name" value="ABCA"/>
</dbReference>
<dbReference type="SMART" id="SM00382">
    <property type="entry name" value="AAA"/>
    <property type="match status" value="1"/>
</dbReference>
<feature type="transmembrane region" description="Helical" evidence="5">
    <location>
        <begin position="464"/>
        <end position="485"/>
    </location>
</feature>
<evidence type="ECO:0000256" key="4">
    <source>
        <dbReference type="ARBA" id="ARBA00022840"/>
    </source>
</evidence>
<evidence type="ECO:0000259" key="6">
    <source>
        <dbReference type="PROSITE" id="PS50893"/>
    </source>
</evidence>
<feature type="transmembrane region" description="Helical" evidence="5">
    <location>
        <begin position="32"/>
        <end position="56"/>
    </location>
</feature>
<keyword evidence="1" id="KW-0813">Transport</keyword>
<dbReference type="EMBL" id="ACGJ01002297">
    <property type="protein sequence ID" value="EET00441.1"/>
    <property type="molecule type" value="Genomic_DNA"/>
</dbReference>
<feature type="transmembrane region" description="Helical" evidence="5">
    <location>
        <begin position="399"/>
        <end position="420"/>
    </location>
</feature>
<dbReference type="AlphaFoldDB" id="C6LU67"/>
<dbReference type="GO" id="GO:0016020">
    <property type="term" value="C:membrane"/>
    <property type="evidence" value="ECO:0007669"/>
    <property type="project" value="UniProtKB-SubCell"/>
</dbReference>
<feature type="transmembrane region" description="Helical" evidence="5">
    <location>
        <begin position="258"/>
        <end position="278"/>
    </location>
</feature>
<dbReference type="GO" id="GO:0140359">
    <property type="term" value="F:ABC-type transporter activity"/>
    <property type="evidence" value="ECO:0007669"/>
    <property type="project" value="InterPro"/>
</dbReference>
<evidence type="ECO:0000256" key="2">
    <source>
        <dbReference type="ARBA" id="ARBA00022737"/>
    </source>
</evidence>
<dbReference type="InterPro" id="IPR027417">
    <property type="entry name" value="P-loop_NTPase"/>
</dbReference>
<accession>C6LU67</accession>
<dbReference type="Proteomes" id="UP000002488">
    <property type="component" value="Unassembled WGS sequence"/>
</dbReference>
<feature type="transmembrane region" description="Helical" evidence="5">
    <location>
        <begin position="299"/>
        <end position="324"/>
    </location>
</feature>
<protein>
    <submittedName>
        <fullName evidence="7">ABC transporter family protein</fullName>
    </submittedName>
</protein>
<sequence>MSSAVAAGRTGSVEGHCTVFGRQMRVLLVKNFLVLIRHPVLFAFILLYPTLLIFFLSSASIPKPLLIEKYPTVSLHDFSMVGKKIGYYPKNDRKVTALMEYLLMSHEPPLSRDVLLGFSDENEIAAYSVANPDALAAAFSFDVVSPKYNTLSIQYYWRVNRYYTLGDPDPDSDLYYDPFRAERLAQLAILRYVLNNTFLSKFKEIAEDPTLSTSPLSKAYNLIQSNRVRINNTITYRRFPDFEWYSSSDFTNSMVDKGGMILAVSTLFLLYYFCYQIISEKESKLRQSLHTIGMLDSAYYLSHAVVGFSICVCIGLLSVIAGLLSFSEYWHNTPFLVNWYTLTMYHFSVLSVSVFLSSFIFKAQSVAFLVFIIILIVTFLGLTQSSPQIIFPETGTLSIFYFIPFLHSVQSLILMSLRAYTFPYNQLRTAPAKFTSADIVSFTGLCDASVCGQQSAAYDSGHTVLFHMLITPVLCLCYWLLAAYVDLLLPSAHGSRLHFWAPFTLEFWGCLATPSPPDSHKPNYKMPPARPEWDEDVVAEQNAVLSPLGSAQYMKISNAPVIIYDLNVMYGGCCKRDNSCATACGRPLKHAVKSLSLSIPHNTIYGLLGPNGAGKSTTLSVLTGTLKPTSGYVTIEGYSIVHQRQKVSQLIGYAPQFDILWPDLTPAEHIKFFCNMRGVDYVKDLEDLQRAREIVSKAGLVSSLERGKPIALEAKKKSRQKWKPGERELVFERLIDVSLQENANFPSRSLSGGMKRRLTIALACIGNPRVIFMDEPTSGLDPISRRKVWDAIQKYKLGRLIILTSHCMEETDVLSDRIGIIARGILRCSSNSSHLKKKYGTGYRLDIDVDERDVLRVRDELVNIYYPQAVLIGRAGGHLTLAVPKTSDGQAMCTFLQKIETSPFIHEWSIRQTTLEEVFLSIARTAEGMDSITNKGS</sequence>
<dbReference type="OrthoDB" id="8061355at2759"/>
<dbReference type="SUPFAM" id="SSF52540">
    <property type="entry name" value="P-loop containing nucleoside triphosphate hydrolases"/>
    <property type="match status" value="1"/>
</dbReference>
<dbReference type="InterPro" id="IPR003593">
    <property type="entry name" value="AAA+_ATPase"/>
</dbReference>
<dbReference type="PANTHER" id="PTHR19229:SF36">
    <property type="entry name" value="ATP-BINDING CASSETTE SUB-FAMILY A MEMBER 2"/>
    <property type="match status" value="1"/>
</dbReference>
<dbReference type="InterPro" id="IPR003439">
    <property type="entry name" value="ABC_transporter-like_ATP-bd"/>
</dbReference>
<keyword evidence="5" id="KW-0472">Membrane</keyword>
<keyword evidence="5" id="KW-1133">Transmembrane helix</keyword>
<dbReference type="CDD" id="cd03263">
    <property type="entry name" value="ABC_subfamily_A"/>
    <property type="match status" value="1"/>
</dbReference>
<comment type="caution">
    <text evidence="7">The sequence shown here is derived from an EMBL/GenBank/DDBJ whole genome shotgun (WGS) entry which is preliminary data.</text>
</comment>
<keyword evidence="4" id="KW-0067">ATP-binding</keyword>
<organism evidence="7 8">
    <name type="scientific">Giardia intestinalis (strain ATCC 50581 / GS clone H7)</name>
    <name type="common">Giardia lamblia</name>
    <dbReference type="NCBI Taxonomy" id="598745"/>
    <lineage>
        <taxon>Eukaryota</taxon>
        <taxon>Metamonada</taxon>
        <taxon>Diplomonadida</taxon>
        <taxon>Hexamitidae</taxon>
        <taxon>Giardiinae</taxon>
        <taxon>Giardia</taxon>
    </lineage>
</organism>
<keyword evidence="2" id="KW-0677">Repeat</keyword>
<dbReference type="Gene3D" id="3.40.50.300">
    <property type="entry name" value="P-loop containing nucleotide triphosphate hydrolases"/>
    <property type="match status" value="1"/>
</dbReference>
<keyword evidence="5" id="KW-0812">Transmembrane</keyword>
<dbReference type="GO" id="GO:0005524">
    <property type="term" value="F:ATP binding"/>
    <property type="evidence" value="ECO:0007669"/>
    <property type="project" value="UniProtKB-KW"/>
</dbReference>
<evidence type="ECO:0000313" key="7">
    <source>
        <dbReference type="EMBL" id="EET00441.1"/>
    </source>
</evidence>
<feature type="transmembrane region" description="Helical" evidence="5">
    <location>
        <begin position="344"/>
        <end position="361"/>
    </location>
</feature>
<evidence type="ECO:0000256" key="5">
    <source>
        <dbReference type="SAM" id="Phobius"/>
    </source>
</evidence>
<feature type="domain" description="ABC transporter" evidence="6">
    <location>
        <begin position="563"/>
        <end position="848"/>
    </location>
</feature>
<proteinExistence type="predicted"/>
<dbReference type="PROSITE" id="PS50893">
    <property type="entry name" value="ABC_TRANSPORTER_2"/>
    <property type="match status" value="1"/>
</dbReference>
<evidence type="ECO:0000313" key="8">
    <source>
        <dbReference type="Proteomes" id="UP000002488"/>
    </source>
</evidence>